<dbReference type="EMBL" id="KY319168">
    <property type="protein sequence ID" value="APU02967.1"/>
    <property type="molecule type" value="Genomic_DNA"/>
</dbReference>
<reference evidence="2 3" key="1">
    <citation type="submission" date="2016-12" db="EMBL/GenBank/DDBJ databases">
        <authorList>
            <person name="Cresawn S.G."/>
            <person name="Koga A.P."/>
            <person name="Seegulam M.E."/>
            <person name="Cavinder B."/>
            <person name="Ruffin V.A."/>
            <person name="Paige-Anderson C.L."/>
            <person name="Connors B.J."/>
            <person name="Scrudato M."/>
            <person name="Twichell C.M."/>
            <person name="Lawson J.N."/>
            <person name="Kirkpatrick B.L."/>
            <person name="Schwebach J.R."/>
            <person name="Washington E."/>
            <person name="Scherer A.E."/>
            <person name="Haddad E."/>
            <person name="Ospina-Giraldo M.D."/>
            <person name="Delaney-Nguyen K.N."/>
            <person name="Diaz A."/>
            <person name="Sutter N.B."/>
            <person name="Brey C.W."/>
            <person name="Bhalla S."/>
            <person name="Smith M.V."/>
            <person name="Merkhofer E.C."/>
            <person name="Furlong L.J."/>
            <person name="Tolsma S."/>
            <person name="Weir S.M."/>
            <person name="Katsanos J.M."/>
            <person name="Decker J.K."/>
            <person name="McLean J.E."/>
            <person name="Yan W."/>
            <person name="Stamm J.C."/>
            <person name="Edwards D."/>
            <person name="Powell E.A."/>
            <person name="Montgomery J.R."/>
            <person name="Doty J.A."/>
            <person name="Breton T.S."/>
            <person name="Segura-Totten M."/>
            <person name="Nordlie M.A."/>
            <person name="Fleischacker C.L."/>
            <person name="Dojs M.A."/>
            <person name="Bortz R.L."/>
            <person name="Moriyama E.N."/>
            <person name="Kesinger E.D."/>
            <person name="Sandel M.W."/>
            <person name="Fast K.M."/>
            <person name="Martin S.A."/>
            <person name="Valle-Rivera A.M."/>
            <person name="Preuss M.L."/>
            <person name="Brown-Kennerly V."/>
            <person name="Frost V.J."/>
            <person name="Westover K.M."/>
            <person name="Butela K.A."/>
            <person name="Hughes L.E."/>
            <person name="Biederman W.H."/>
            <person name="Kobi P."/>
            <person name="Sivanathan V."/>
            <person name="Asai D.J."/>
            <person name="Garlena R.A."/>
            <person name="Russell D.A."/>
            <person name="Pope W.H."/>
            <person name="Jacobs-Sera D."/>
            <person name="Hatfull G.F."/>
        </authorList>
    </citation>
    <scope>NUCLEOTIDE SEQUENCE [LARGE SCALE GENOMIC DNA]</scope>
</reference>
<sequence>MSNPFCVGQSVKYVGGRVRFIVRAIDGHMVTMTRADGRDGGNATTTSCTNLKKA</sequence>
<evidence type="ECO:0000313" key="3">
    <source>
        <dbReference type="Proteomes" id="UP000222370"/>
    </source>
</evidence>
<name>A0A1L7DRR3_9CAUD</name>
<gene>
    <name evidence="2" type="primary">143</name>
    <name evidence="2" type="ORF">SEA_CRYSTALP_143</name>
</gene>
<evidence type="ECO:0000313" key="2">
    <source>
        <dbReference type="EMBL" id="APU02967.1"/>
    </source>
</evidence>
<evidence type="ECO:0000256" key="1">
    <source>
        <dbReference type="SAM" id="MobiDB-lite"/>
    </source>
</evidence>
<accession>A0A1L7DRR3</accession>
<dbReference type="Proteomes" id="UP000222370">
    <property type="component" value="Segment"/>
</dbReference>
<protein>
    <submittedName>
        <fullName evidence="2">Uncharacterized protein</fullName>
    </submittedName>
</protein>
<proteinExistence type="predicted"/>
<organism evidence="2 3">
    <name type="scientific">Mycobacterium phage CrystalP</name>
    <dbReference type="NCBI Taxonomy" id="1932894"/>
    <lineage>
        <taxon>Viruses</taxon>
        <taxon>Duplodnaviria</taxon>
        <taxon>Heunggongvirae</taxon>
        <taxon>Uroviricota</taxon>
        <taxon>Caudoviricetes</taxon>
        <taxon>Kostyavirus</taxon>
        <taxon>Kostyavirus toto</taxon>
    </lineage>
</organism>
<feature type="compositionally biased region" description="Polar residues" evidence="1">
    <location>
        <begin position="42"/>
        <end position="54"/>
    </location>
</feature>
<feature type="region of interest" description="Disordered" evidence="1">
    <location>
        <begin position="34"/>
        <end position="54"/>
    </location>
</feature>